<protein>
    <submittedName>
        <fullName evidence="2">ABC-2 family transporter protein</fullName>
    </submittedName>
</protein>
<dbReference type="KEGG" id="uli:ETAA1_00990"/>
<dbReference type="PANTHER" id="PTHR43471">
    <property type="entry name" value="ABC TRANSPORTER PERMEASE"/>
    <property type="match status" value="1"/>
</dbReference>
<organism evidence="2 3">
    <name type="scientific">Urbifossiella limnaea</name>
    <dbReference type="NCBI Taxonomy" id="2528023"/>
    <lineage>
        <taxon>Bacteria</taxon>
        <taxon>Pseudomonadati</taxon>
        <taxon>Planctomycetota</taxon>
        <taxon>Planctomycetia</taxon>
        <taxon>Gemmatales</taxon>
        <taxon>Gemmataceae</taxon>
        <taxon>Urbifossiella</taxon>
    </lineage>
</organism>
<evidence type="ECO:0000256" key="1">
    <source>
        <dbReference type="SAM" id="Phobius"/>
    </source>
</evidence>
<keyword evidence="3" id="KW-1185">Reference proteome</keyword>
<dbReference type="GO" id="GO:0005886">
    <property type="term" value="C:plasma membrane"/>
    <property type="evidence" value="ECO:0007669"/>
    <property type="project" value="UniProtKB-SubCell"/>
</dbReference>
<accession>A0A517XL77</accession>
<dbReference type="EMBL" id="CP036273">
    <property type="protein sequence ID" value="QDU18216.1"/>
    <property type="molecule type" value="Genomic_DNA"/>
</dbReference>
<evidence type="ECO:0000313" key="3">
    <source>
        <dbReference type="Proteomes" id="UP000319576"/>
    </source>
</evidence>
<evidence type="ECO:0000313" key="2">
    <source>
        <dbReference type="EMBL" id="QDU18216.1"/>
    </source>
</evidence>
<dbReference type="Proteomes" id="UP000319576">
    <property type="component" value="Chromosome"/>
</dbReference>
<feature type="transmembrane region" description="Helical" evidence="1">
    <location>
        <begin position="137"/>
        <end position="158"/>
    </location>
</feature>
<keyword evidence="1" id="KW-1133">Transmembrane helix</keyword>
<dbReference type="RefSeq" id="WP_202920558.1">
    <property type="nucleotide sequence ID" value="NZ_CP036273.1"/>
</dbReference>
<feature type="transmembrane region" description="Helical" evidence="1">
    <location>
        <begin position="238"/>
        <end position="259"/>
    </location>
</feature>
<dbReference type="Pfam" id="PF12679">
    <property type="entry name" value="ABC2_membrane_2"/>
    <property type="match status" value="1"/>
</dbReference>
<proteinExistence type="predicted"/>
<gene>
    <name evidence="2" type="ORF">ETAA1_00990</name>
</gene>
<dbReference type="GO" id="GO:0140359">
    <property type="term" value="F:ABC-type transporter activity"/>
    <property type="evidence" value="ECO:0007669"/>
    <property type="project" value="InterPro"/>
</dbReference>
<name>A0A517XL77_9BACT</name>
<dbReference type="AlphaFoldDB" id="A0A517XL77"/>
<feature type="transmembrane region" description="Helical" evidence="1">
    <location>
        <begin position="16"/>
        <end position="34"/>
    </location>
</feature>
<keyword evidence="1" id="KW-0812">Transmembrane</keyword>
<reference evidence="2 3" key="1">
    <citation type="submission" date="2019-02" db="EMBL/GenBank/DDBJ databases">
        <title>Deep-cultivation of Planctomycetes and their phenomic and genomic characterization uncovers novel biology.</title>
        <authorList>
            <person name="Wiegand S."/>
            <person name="Jogler M."/>
            <person name="Boedeker C."/>
            <person name="Pinto D."/>
            <person name="Vollmers J."/>
            <person name="Rivas-Marin E."/>
            <person name="Kohn T."/>
            <person name="Peeters S.H."/>
            <person name="Heuer A."/>
            <person name="Rast P."/>
            <person name="Oberbeckmann S."/>
            <person name="Bunk B."/>
            <person name="Jeske O."/>
            <person name="Meyerdierks A."/>
            <person name="Storesund J.E."/>
            <person name="Kallscheuer N."/>
            <person name="Luecker S."/>
            <person name="Lage O.M."/>
            <person name="Pohl T."/>
            <person name="Merkel B.J."/>
            <person name="Hornburger P."/>
            <person name="Mueller R.-W."/>
            <person name="Bruemmer F."/>
            <person name="Labrenz M."/>
            <person name="Spormann A.M."/>
            <person name="Op den Camp H."/>
            <person name="Overmann J."/>
            <person name="Amann R."/>
            <person name="Jetten M.S.M."/>
            <person name="Mascher T."/>
            <person name="Medema M.H."/>
            <person name="Devos D.P."/>
            <person name="Kaster A.-K."/>
            <person name="Ovreas L."/>
            <person name="Rohde M."/>
            <person name="Galperin M.Y."/>
            <person name="Jogler C."/>
        </authorList>
    </citation>
    <scope>NUCLEOTIDE SEQUENCE [LARGE SCALE GENOMIC DNA]</scope>
    <source>
        <strain evidence="2 3">ETA_A1</strain>
    </source>
</reference>
<feature type="transmembrane region" description="Helical" evidence="1">
    <location>
        <begin position="210"/>
        <end position="231"/>
    </location>
</feature>
<feature type="transmembrane region" description="Helical" evidence="1">
    <location>
        <begin position="291"/>
        <end position="317"/>
    </location>
</feature>
<keyword evidence="1" id="KW-0472">Membrane</keyword>
<sequence>MTLILFQKLLRDSRTALIVVCVLLFLFSAMWVKITQRVTGEITPFFNIISRVARLPENAFRDVLFRGPGKVSQAVLGGGDVQFQEPDDFLAVGLMHPIVIILCSVWAVGRAAGAVAGEVDKGTMELLMSQPVPRSRLILAHLMVDAVAIPLLCLSLHAGTRAGLWLVGDFKPDYTAVREFLEKNGSPGMVALIPTDDRTITPDVSRQPLALVNTAALMFALSGLTMALSAAGRSRWKVVGYGVLAGVLMFAANVLGQLWDAAGWVRPFSAYFYYQPQKIMLRGGDWTADPFGVAGVPVVPVLLAAGALGYALALWVFTRRDLPAPL</sequence>